<protein>
    <submittedName>
        <fullName evidence="3">DNA-binding protein</fullName>
    </submittedName>
</protein>
<proteinExistence type="predicted"/>
<dbReference type="PANTHER" id="PTHR46797">
    <property type="entry name" value="HTH-TYPE TRANSCRIPTIONAL REGULATOR"/>
    <property type="match status" value="1"/>
</dbReference>
<dbReference type="Proteomes" id="UP000186143">
    <property type="component" value="Unassembled WGS sequence"/>
</dbReference>
<dbReference type="SMART" id="SM00530">
    <property type="entry name" value="HTH_XRE"/>
    <property type="match status" value="1"/>
</dbReference>
<dbReference type="OrthoDB" id="189170at2"/>
<name>A0A1Q9ACP9_9HYPH</name>
<dbReference type="GO" id="GO:0003677">
    <property type="term" value="F:DNA binding"/>
    <property type="evidence" value="ECO:0007669"/>
    <property type="project" value="UniProtKB-KW"/>
</dbReference>
<dbReference type="SUPFAM" id="SSF51182">
    <property type="entry name" value="RmlC-like cupins"/>
    <property type="match status" value="1"/>
</dbReference>
<dbReference type="PANTHER" id="PTHR46797:SF10">
    <property type="entry name" value="BLR1115 PROTEIN"/>
    <property type="match status" value="1"/>
</dbReference>
<dbReference type="EMBL" id="MKIO01000047">
    <property type="protein sequence ID" value="OLP52685.1"/>
    <property type="molecule type" value="Genomic_DNA"/>
</dbReference>
<reference evidence="3 4" key="1">
    <citation type="submission" date="2016-09" db="EMBL/GenBank/DDBJ databases">
        <title>Rhizobium sp. nov., a novel species isolated from the rice rhizosphere.</title>
        <authorList>
            <person name="Zhao J."/>
            <person name="Zhang X."/>
        </authorList>
    </citation>
    <scope>NUCLEOTIDE SEQUENCE [LARGE SCALE GENOMIC DNA]</scope>
    <source>
        <strain evidence="3 4">MH17</strain>
    </source>
</reference>
<evidence type="ECO:0000259" key="2">
    <source>
        <dbReference type="PROSITE" id="PS50943"/>
    </source>
</evidence>
<organism evidence="3 4">
    <name type="scientific">Xaviernesmea rhizosphaerae</name>
    <dbReference type="NCBI Taxonomy" id="1672749"/>
    <lineage>
        <taxon>Bacteria</taxon>
        <taxon>Pseudomonadati</taxon>
        <taxon>Pseudomonadota</taxon>
        <taxon>Alphaproteobacteria</taxon>
        <taxon>Hyphomicrobiales</taxon>
        <taxon>Rhizobiaceae</taxon>
        <taxon>Rhizobium/Agrobacterium group</taxon>
        <taxon>Xaviernesmea</taxon>
    </lineage>
</organism>
<dbReference type="Gene3D" id="2.60.120.10">
    <property type="entry name" value="Jelly Rolls"/>
    <property type="match status" value="1"/>
</dbReference>
<dbReference type="GO" id="GO:0005829">
    <property type="term" value="C:cytosol"/>
    <property type="evidence" value="ECO:0007669"/>
    <property type="project" value="TreeGrafter"/>
</dbReference>
<dbReference type="Pfam" id="PF01381">
    <property type="entry name" value="HTH_3"/>
    <property type="match status" value="1"/>
</dbReference>
<dbReference type="InterPro" id="IPR050807">
    <property type="entry name" value="TransReg_Diox_bact_type"/>
</dbReference>
<comment type="caution">
    <text evidence="3">The sequence shown here is derived from an EMBL/GenBank/DDBJ whole genome shotgun (WGS) entry which is preliminary data.</text>
</comment>
<dbReference type="PROSITE" id="PS50943">
    <property type="entry name" value="HTH_CROC1"/>
    <property type="match status" value="1"/>
</dbReference>
<accession>A0A1Q9ACP9</accession>
<evidence type="ECO:0000313" key="3">
    <source>
        <dbReference type="EMBL" id="OLP52685.1"/>
    </source>
</evidence>
<dbReference type="InterPro" id="IPR013096">
    <property type="entry name" value="Cupin_2"/>
</dbReference>
<dbReference type="RefSeq" id="WP_075637233.1">
    <property type="nucleotide sequence ID" value="NZ_MKIO01000047.1"/>
</dbReference>
<keyword evidence="1 3" id="KW-0238">DNA-binding</keyword>
<dbReference type="InterPro" id="IPR001387">
    <property type="entry name" value="Cro/C1-type_HTH"/>
</dbReference>
<dbReference type="AlphaFoldDB" id="A0A1Q9ACP9"/>
<gene>
    <name evidence="3" type="ORF">BJF92_14850</name>
</gene>
<dbReference type="CDD" id="cd02209">
    <property type="entry name" value="cupin_XRE_C"/>
    <property type="match status" value="1"/>
</dbReference>
<sequence length="196" mass="22083">MELGKDTFEDSIDSRLGERLKALRQAQRLTLDALAERAGVSRAMISRIERGEASPTAQLLNRLCAALDTTLSRFFAEEETQEDPLSRRDRQRVWRDPATGYRRRSVSPERTGSPVDVIEVEFPPGGRVVFDPHVFDSGVSQHVWILEGAMRLTSGETTHALQAGDCLFMRLSDGQIFENPHAEPARYAVILHRHET</sequence>
<dbReference type="GO" id="GO:0003700">
    <property type="term" value="F:DNA-binding transcription factor activity"/>
    <property type="evidence" value="ECO:0007669"/>
    <property type="project" value="TreeGrafter"/>
</dbReference>
<evidence type="ECO:0000313" key="4">
    <source>
        <dbReference type="Proteomes" id="UP000186143"/>
    </source>
</evidence>
<dbReference type="InterPro" id="IPR010982">
    <property type="entry name" value="Lambda_DNA-bd_dom_sf"/>
</dbReference>
<dbReference type="Gene3D" id="1.10.260.40">
    <property type="entry name" value="lambda repressor-like DNA-binding domains"/>
    <property type="match status" value="1"/>
</dbReference>
<dbReference type="InterPro" id="IPR011051">
    <property type="entry name" value="RmlC_Cupin_sf"/>
</dbReference>
<dbReference type="CDD" id="cd00093">
    <property type="entry name" value="HTH_XRE"/>
    <property type="match status" value="1"/>
</dbReference>
<feature type="domain" description="HTH cro/C1-type" evidence="2">
    <location>
        <begin position="20"/>
        <end position="74"/>
    </location>
</feature>
<dbReference type="Pfam" id="PF07883">
    <property type="entry name" value="Cupin_2"/>
    <property type="match status" value="1"/>
</dbReference>
<dbReference type="STRING" id="1672749.BJF92_14850"/>
<evidence type="ECO:0000256" key="1">
    <source>
        <dbReference type="ARBA" id="ARBA00023125"/>
    </source>
</evidence>
<dbReference type="SUPFAM" id="SSF47413">
    <property type="entry name" value="lambda repressor-like DNA-binding domains"/>
    <property type="match status" value="1"/>
</dbReference>
<dbReference type="InterPro" id="IPR014710">
    <property type="entry name" value="RmlC-like_jellyroll"/>
</dbReference>